<gene>
    <name evidence="2" type="ORF">R1sor_016325</name>
</gene>
<feature type="compositionally biased region" description="Basic and acidic residues" evidence="1">
    <location>
        <begin position="99"/>
        <end position="110"/>
    </location>
</feature>
<organism evidence="2 3">
    <name type="scientific">Riccia sorocarpa</name>
    <dbReference type="NCBI Taxonomy" id="122646"/>
    <lineage>
        <taxon>Eukaryota</taxon>
        <taxon>Viridiplantae</taxon>
        <taxon>Streptophyta</taxon>
        <taxon>Embryophyta</taxon>
        <taxon>Marchantiophyta</taxon>
        <taxon>Marchantiopsida</taxon>
        <taxon>Marchantiidae</taxon>
        <taxon>Marchantiales</taxon>
        <taxon>Ricciaceae</taxon>
        <taxon>Riccia</taxon>
    </lineage>
</organism>
<keyword evidence="3" id="KW-1185">Reference proteome</keyword>
<dbReference type="EMBL" id="JBJQOH010000004">
    <property type="protein sequence ID" value="KAL3690016.1"/>
    <property type="molecule type" value="Genomic_DNA"/>
</dbReference>
<accession>A0ABD3HGI8</accession>
<proteinExistence type="predicted"/>
<feature type="region of interest" description="Disordered" evidence="1">
    <location>
        <begin position="99"/>
        <end position="143"/>
    </location>
</feature>
<comment type="caution">
    <text evidence="2">The sequence shown here is derived from an EMBL/GenBank/DDBJ whole genome shotgun (WGS) entry which is preliminary data.</text>
</comment>
<dbReference type="AlphaFoldDB" id="A0ABD3HGI8"/>
<reference evidence="2 3" key="1">
    <citation type="submission" date="2024-09" db="EMBL/GenBank/DDBJ databases">
        <title>Chromosome-scale assembly of Riccia sorocarpa.</title>
        <authorList>
            <person name="Paukszto L."/>
        </authorList>
    </citation>
    <scope>NUCLEOTIDE SEQUENCE [LARGE SCALE GENOMIC DNA]</scope>
    <source>
        <strain evidence="2">LP-2024</strain>
        <tissue evidence="2">Aerial parts of the thallus</tissue>
    </source>
</reference>
<sequence>MIWGFASQPDAGKLRIDSTDCGHVVVQVDSDRGSTKLRAVVRTVIEELPTTLEVPITTDFTIFVQLDYEGLHLIWFKCGSLDHKANDCTGGKRAEEIALKETDKGKKGASSDDTSSATGLQEGGTTVATGSKSPQKTVPRLTRLQGEAVLEGCNLWTGESSKQSAPG</sequence>
<evidence type="ECO:0000256" key="1">
    <source>
        <dbReference type="SAM" id="MobiDB-lite"/>
    </source>
</evidence>
<name>A0ABD3HGI8_9MARC</name>
<evidence type="ECO:0000313" key="3">
    <source>
        <dbReference type="Proteomes" id="UP001633002"/>
    </source>
</evidence>
<protein>
    <recommendedName>
        <fullName evidence="4">Zinc knuckle CX2CX4HX4C domain-containing protein</fullName>
    </recommendedName>
</protein>
<feature type="compositionally biased region" description="Polar residues" evidence="1">
    <location>
        <begin position="111"/>
        <end position="136"/>
    </location>
</feature>
<evidence type="ECO:0000313" key="2">
    <source>
        <dbReference type="EMBL" id="KAL3690016.1"/>
    </source>
</evidence>
<dbReference type="Proteomes" id="UP001633002">
    <property type="component" value="Unassembled WGS sequence"/>
</dbReference>
<evidence type="ECO:0008006" key="4">
    <source>
        <dbReference type="Google" id="ProtNLM"/>
    </source>
</evidence>